<keyword evidence="3" id="KW-1185">Reference proteome</keyword>
<feature type="region of interest" description="Disordered" evidence="1">
    <location>
        <begin position="1"/>
        <end position="56"/>
    </location>
</feature>
<evidence type="ECO:0000313" key="3">
    <source>
        <dbReference type="Proteomes" id="UP001642464"/>
    </source>
</evidence>
<evidence type="ECO:0000256" key="1">
    <source>
        <dbReference type="SAM" id="MobiDB-lite"/>
    </source>
</evidence>
<reference evidence="2 3" key="1">
    <citation type="submission" date="2024-02" db="EMBL/GenBank/DDBJ databases">
        <authorList>
            <person name="Chen Y."/>
            <person name="Shah S."/>
            <person name="Dougan E. K."/>
            <person name="Thang M."/>
            <person name="Chan C."/>
        </authorList>
    </citation>
    <scope>NUCLEOTIDE SEQUENCE [LARGE SCALE GENOMIC DNA]</scope>
</reference>
<feature type="compositionally biased region" description="Basic and acidic residues" evidence="1">
    <location>
        <begin position="134"/>
        <end position="149"/>
    </location>
</feature>
<evidence type="ECO:0000313" key="2">
    <source>
        <dbReference type="EMBL" id="CAK9032453.1"/>
    </source>
</evidence>
<dbReference type="EMBL" id="CAXAMM010013891">
    <property type="protein sequence ID" value="CAK9032453.1"/>
    <property type="molecule type" value="Genomic_DNA"/>
</dbReference>
<name>A0ABP0L0H4_9DINO</name>
<sequence length="165" mass="17802">MYARGEKPQLLQRIPSDPKGRKRGSSLGRPRALTVPAPEVLARRDLQDPGRSPLLPGAMRQVSVFAALKRLPSPVPKVENLAPVDVPQGAAPLPHPALSEEPIQSQEAAAKLDEDEDELTTGEATPKAPTPSPKGERTRRVSFAKDTKTPKPTSLKELLSRADSE</sequence>
<comment type="caution">
    <text evidence="2">The sequence shown here is derived from an EMBL/GenBank/DDBJ whole genome shotgun (WGS) entry which is preliminary data.</text>
</comment>
<dbReference type="Proteomes" id="UP001642464">
    <property type="component" value="Unassembled WGS sequence"/>
</dbReference>
<organism evidence="2 3">
    <name type="scientific">Durusdinium trenchii</name>
    <dbReference type="NCBI Taxonomy" id="1381693"/>
    <lineage>
        <taxon>Eukaryota</taxon>
        <taxon>Sar</taxon>
        <taxon>Alveolata</taxon>
        <taxon>Dinophyceae</taxon>
        <taxon>Suessiales</taxon>
        <taxon>Symbiodiniaceae</taxon>
        <taxon>Durusdinium</taxon>
    </lineage>
</organism>
<protein>
    <submittedName>
        <fullName evidence="2">Uncharacterized protein</fullName>
    </submittedName>
</protein>
<accession>A0ABP0L0H4</accession>
<proteinExistence type="predicted"/>
<gene>
    <name evidence="2" type="ORF">SCF082_LOCUS20078</name>
</gene>
<feature type="region of interest" description="Disordered" evidence="1">
    <location>
        <begin position="74"/>
        <end position="165"/>
    </location>
</feature>